<evidence type="ECO:0000256" key="4">
    <source>
        <dbReference type="ARBA" id="ARBA00022723"/>
    </source>
</evidence>
<dbReference type="SUPFAM" id="SSF102114">
    <property type="entry name" value="Radical SAM enzymes"/>
    <property type="match status" value="1"/>
</dbReference>
<dbReference type="PROSITE" id="PS51918">
    <property type="entry name" value="RADICAL_SAM"/>
    <property type="match status" value="1"/>
</dbReference>
<dbReference type="SFLD" id="SFLDG01385">
    <property type="entry name" value="heme_carboxy_lyase_like"/>
    <property type="match status" value="1"/>
</dbReference>
<dbReference type="SFLD" id="SFLDG01386">
    <property type="entry name" value="main_SPASM_domain-containing"/>
    <property type="match status" value="1"/>
</dbReference>
<dbReference type="EMBL" id="CP108222">
    <property type="protein sequence ID" value="WTT21616.1"/>
    <property type="molecule type" value="Genomic_DNA"/>
</dbReference>
<evidence type="ECO:0000313" key="17">
    <source>
        <dbReference type="EMBL" id="WTT21616.1"/>
    </source>
</evidence>
<feature type="domain" description="Radical SAM core" evidence="16">
    <location>
        <begin position="21"/>
        <end position="231"/>
    </location>
</feature>
<keyword evidence="7" id="KW-0456">Lyase</keyword>
<dbReference type="Pfam" id="PF13186">
    <property type="entry name" value="SPASM"/>
    <property type="match status" value="1"/>
</dbReference>
<dbReference type="InterPro" id="IPR050377">
    <property type="entry name" value="Radical_SAM_PqqE_MftC-like"/>
</dbReference>
<comment type="catalytic activity">
    <reaction evidence="8">
        <text>[mycofactocin precursor peptide]-C-terminal glycyl-L-valyl-L-tyrosine + S-adenosyl-L-methionine = [mycofactocin precursor peptide]-C-terminal glycyl-N-{[2-(4-hydroxyphenyl)ethenyl]-3-methylbutanamide} + 5'-deoxyadenosine + L-methionine + CO2</text>
        <dbReference type="Rhea" id="RHEA:65492"/>
        <dbReference type="Rhea" id="RHEA-COMP:16815"/>
        <dbReference type="Rhea" id="RHEA-COMP:16816"/>
        <dbReference type="ChEBI" id="CHEBI:16526"/>
        <dbReference type="ChEBI" id="CHEBI:17319"/>
        <dbReference type="ChEBI" id="CHEBI:57844"/>
        <dbReference type="ChEBI" id="CHEBI:59789"/>
        <dbReference type="ChEBI" id="CHEBI:156515"/>
        <dbReference type="ChEBI" id="CHEBI:156517"/>
        <dbReference type="EC" id="1.3.98.7"/>
    </reaction>
</comment>
<evidence type="ECO:0000256" key="2">
    <source>
        <dbReference type="ARBA" id="ARBA00022485"/>
    </source>
</evidence>
<dbReference type="GO" id="GO:0003824">
    <property type="term" value="F:catalytic activity"/>
    <property type="evidence" value="ECO:0007669"/>
    <property type="project" value="InterPro"/>
</dbReference>
<dbReference type="Gene3D" id="3.20.20.70">
    <property type="entry name" value="Aldolase class I"/>
    <property type="match status" value="1"/>
</dbReference>
<dbReference type="InterPro" id="IPR034480">
    <property type="entry name" value="Heme_synthase-like"/>
</dbReference>
<comment type="cofactor">
    <cofactor evidence="1">
        <name>[4Fe-4S] cluster</name>
        <dbReference type="ChEBI" id="CHEBI:49883"/>
    </cofactor>
</comment>
<evidence type="ECO:0000256" key="9">
    <source>
        <dbReference type="ARBA" id="ARBA00051925"/>
    </source>
</evidence>
<evidence type="ECO:0000259" key="16">
    <source>
        <dbReference type="PROSITE" id="PS51918"/>
    </source>
</evidence>
<dbReference type="CDD" id="cd01335">
    <property type="entry name" value="Radical_SAM"/>
    <property type="match status" value="1"/>
</dbReference>
<evidence type="ECO:0000256" key="12">
    <source>
        <dbReference type="ARBA" id="ARBA00074337"/>
    </source>
</evidence>
<dbReference type="NCBIfam" id="TIGR03962">
    <property type="entry name" value="mycofact_rSAM"/>
    <property type="match status" value="1"/>
</dbReference>
<dbReference type="InterPro" id="IPR023885">
    <property type="entry name" value="4Fe4S-binding_SPASM_dom"/>
</dbReference>
<keyword evidence="4" id="KW-0479">Metal-binding</keyword>
<evidence type="ECO:0000256" key="3">
    <source>
        <dbReference type="ARBA" id="ARBA00022691"/>
    </source>
</evidence>
<keyword evidence="2" id="KW-0004">4Fe-4S</keyword>
<evidence type="ECO:0000256" key="14">
    <source>
        <dbReference type="ARBA" id="ARBA00079192"/>
    </source>
</evidence>
<dbReference type="SFLD" id="SFLDF00316">
    <property type="entry name" value="C-terminal_tyrosine_decarboxyl"/>
    <property type="match status" value="1"/>
</dbReference>
<dbReference type="InterPro" id="IPR013785">
    <property type="entry name" value="Aldolase_TIM"/>
</dbReference>
<evidence type="ECO:0000256" key="6">
    <source>
        <dbReference type="ARBA" id="ARBA00023014"/>
    </source>
</evidence>
<accession>A0AAU2AA83</accession>
<proteinExistence type="predicted"/>
<dbReference type="InterPro" id="IPR023913">
    <property type="entry name" value="MftC"/>
</dbReference>
<feature type="region of interest" description="Disordered" evidence="15">
    <location>
        <begin position="355"/>
        <end position="418"/>
    </location>
</feature>
<keyword evidence="6" id="KW-0411">Iron-sulfur</keyword>
<dbReference type="EC" id="1.3.98.7" evidence="10"/>
<dbReference type="AlphaFoldDB" id="A0AAU2AA83"/>
<dbReference type="FunFam" id="3.20.20.70:FF:000188">
    <property type="entry name" value="Mycofactocin radical SAM maturase MftC"/>
    <property type="match status" value="1"/>
</dbReference>
<evidence type="ECO:0000256" key="8">
    <source>
        <dbReference type="ARBA" id="ARBA00051525"/>
    </source>
</evidence>
<name>A0AAU2AA83_9ACTN</name>
<dbReference type="InterPro" id="IPR058240">
    <property type="entry name" value="rSAM_sf"/>
</dbReference>
<evidence type="ECO:0000256" key="10">
    <source>
        <dbReference type="ARBA" id="ARBA00066739"/>
    </source>
</evidence>
<dbReference type="NCBIfam" id="TIGR04085">
    <property type="entry name" value="rSAM_more_4Fe4S"/>
    <property type="match status" value="1"/>
</dbReference>
<dbReference type="CDD" id="cd21123">
    <property type="entry name" value="SPASM_MftC-like"/>
    <property type="match status" value="1"/>
</dbReference>
<dbReference type="PANTHER" id="PTHR11228:SF7">
    <property type="entry name" value="PQQA PEPTIDE CYCLASE"/>
    <property type="match status" value="1"/>
</dbReference>
<dbReference type="Pfam" id="PF04055">
    <property type="entry name" value="Radical_SAM"/>
    <property type="match status" value="1"/>
</dbReference>
<dbReference type="GO" id="GO:0046872">
    <property type="term" value="F:metal ion binding"/>
    <property type="evidence" value="ECO:0007669"/>
    <property type="project" value="UniProtKB-KW"/>
</dbReference>
<evidence type="ECO:0000256" key="5">
    <source>
        <dbReference type="ARBA" id="ARBA00023004"/>
    </source>
</evidence>
<evidence type="ECO:0000256" key="1">
    <source>
        <dbReference type="ARBA" id="ARBA00001966"/>
    </source>
</evidence>
<dbReference type="EC" id="4.1.99.26" evidence="11"/>
<gene>
    <name evidence="17" type="primary">mftC</name>
    <name evidence="17" type="ORF">OHA22_41870</name>
</gene>
<reference evidence="17" key="1">
    <citation type="submission" date="2022-10" db="EMBL/GenBank/DDBJ databases">
        <title>The complete genomes of actinobacterial strains from the NBC collection.</title>
        <authorList>
            <person name="Joergensen T.S."/>
            <person name="Alvarez Arevalo M."/>
            <person name="Sterndorff E.B."/>
            <person name="Faurdal D."/>
            <person name="Vuksanovic O."/>
            <person name="Mourched A.-S."/>
            <person name="Charusanti P."/>
            <person name="Shaw S."/>
            <person name="Blin K."/>
            <person name="Weber T."/>
        </authorList>
    </citation>
    <scope>NUCLEOTIDE SEQUENCE</scope>
    <source>
        <strain evidence="17">NBC_00093</strain>
    </source>
</reference>
<dbReference type="InterPro" id="IPR007197">
    <property type="entry name" value="rSAM"/>
</dbReference>
<keyword evidence="3" id="KW-0949">S-adenosyl-L-methionine</keyword>
<evidence type="ECO:0000256" key="15">
    <source>
        <dbReference type="SAM" id="MobiDB-lite"/>
    </source>
</evidence>
<comment type="catalytic activity">
    <reaction evidence="9">
        <text>[mycofactocin precursor peptide]-C-terminal glycyl-N-{[2-(4-hydroxyphenyl)ethenyl]-3-methylbutanamide} + AH2 + S-adenosyl-L-methionine = [mycofactocin precursor peptide]-C-terminal glycyl-N-{5-[(4-hydroxyphenyl)methyl]-4,4-dimethyl-2-oxopyrrolidin-3-yl}acetamide + 5'-deoxyadenosine + L-methionine + A + H(+)</text>
        <dbReference type="Rhea" id="RHEA:65500"/>
        <dbReference type="Rhea" id="RHEA-COMP:16816"/>
        <dbReference type="Rhea" id="RHEA-COMP:16818"/>
        <dbReference type="ChEBI" id="CHEBI:13193"/>
        <dbReference type="ChEBI" id="CHEBI:15378"/>
        <dbReference type="ChEBI" id="CHEBI:17319"/>
        <dbReference type="ChEBI" id="CHEBI:17499"/>
        <dbReference type="ChEBI" id="CHEBI:57844"/>
        <dbReference type="ChEBI" id="CHEBI:59789"/>
        <dbReference type="ChEBI" id="CHEBI:156517"/>
        <dbReference type="ChEBI" id="CHEBI:156518"/>
        <dbReference type="EC" id="4.1.99.26"/>
    </reaction>
</comment>
<sequence>MTDSMTAPTSPPLVDLFEQGLDAPICLTWELTYACNLACSHCLSSSGRRDPRELSTAEAKAVIDELEAMQVFYVNIGGGEPTVRADFWELLDYATAHHVGVKFSTNGVRITPDAAARLARNDYVDVQISLDGATADVNDAVRGAGSYATALRALENLAAAGMRNFKISVVCTRHNIPQLDAFKALADRFGAQLRLTRLRPSGRGADVWDELHPTAAQQRELYDWLLAHGENVLTGDSFFHLSAYGEALPGLNLCGAGRVVCLIDPVGDVYACPFAIHDEFLAGNVRTPGGFSGVWRDSELFRRLRTPQHGGACASCAFYDTCKGGCMAAKFFTGLPLDGPDPECVQGYGEQLLAQRDGTGVPKPSGDHSRRSRTTTVDLVLTRREPGGSPARPPVSDCAEHPLAGLDLTPTGKDTAHA</sequence>
<organism evidence="17">
    <name type="scientific">Streptomyces sp. NBC_00093</name>
    <dbReference type="NCBI Taxonomy" id="2975649"/>
    <lineage>
        <taxon>Bacteria</taxon>
        <taxon>Bacillati</taxon>
        <taxon>Actinomycetota</taxon>
        <taxon>Actinomycetes</taxon>
        <taxon>Kitasatosporales</taxon>
        <taxon>Streptomycetaceae</taxon>
        <taxon>Streptomyces</taxon>
    </lineage>
</organism>
<evidence type="ECO:0000256" key="7">
    <source>
        <dbReference type="ARBA" id="ARBA00023239"/>
    </source>
</evidence>
<evidence type="ECO:0000256" key="11">
    <source>
        <dbReference type="ARBA" id="ARBA00066804"/>
    </source>
</evidence>
<keyword evidence="5" id="KW-0408">Iron</keyword>
<dbReference type="SFLD" id="SFLDS00029">
    <property type="entry name" value="Radical_SAM"/>
    <property type="match status" value="1"/>
</dbReference>
<dbReference type="GO" id="GO:0051539">
    <property type="term" value="F:4 iron, 4 sulfur cluster binding"/>
    <property type="evidence" value="ECO:0007669"/>
    <property type="project" value="UniProtKB-KW"/>
</dbReference>
<dbReference type="PANTHER" id="PTHR11228">
    <property type="entry name" value="RADICAL SAM DOMAIN PROTEIN"/>
    <property type="match status" value="1"/>
</dbReference>
<evidence type="ECO:0000256" key="13">
    <source>
        <dbReference type="ARBA" id="ARBA00077306"/>
    </source>
</evidence>
<dbReference type="SFLD" id="SFLDG01067">
    <property type="entry name" value="SPASM/twitch_domain_containing"/>
    <property type="match status" value="1"/>
</dbReference>
<protein>
    <recommendedName>
        <fullName evidence="12">Mycofactocin maturase MftC</fullName>
        <ecNumber evidence="10">1.3.98.7</ecNumber>
        <ecNumber evidence="11">4.1.99.26</ecNumber>
    </recommendedName>
    <alternativeName>
        <fullName evidence="14">[Mycofactocin precursor peptide]-pyrrolidinone derivative synthase</fullName>
    </alternativeName>
    <alternativeName>
        <fullName evidence="13">[Mycofactocin precursor peptide]-tyrosine decarboxylase</fullName>
    </alternativeName>
</protein>